<organism evidence="3 4">
    <name type="scientific">Flavobacterium piscinae</name>
    <dbReference type="NCBI Taxonomy" id="2506424"/>
    <lineage>
        <taxon>Bacteria</taxon>
        <taxon>Pseudomonadati</taxon>
        <taxon>Bacteroidota</taxon>
        <taxon>Flavobacteriia</taxon>
        <taxon>Flavobacteriales</taxon>
        <taxon>Flavobacteriaceae</taxon>
        <taxon>Flavobacterium</taxon>
    </lineage>
</organism>
<feature type="region of interest" description="Disordered" evidence="1">
    <location>
        <begin position="1"/>
        <end position="36"/>
    </location>
</feature>
<keyword evidence="4" id="KW-1185">Reference proteome</keyword>
<dbReference type="OrthoDB" id="1028470at2"/>
<protein>
    <submittedName>
        <fullName evidence="3">DNA-binding protein</fullName>
    </submittedName>
</protein>
<keyword evidence="3" id="KW-0238">DNA-binding</keyword>
<dbReference type="GO" id="GO:0003677">
    <property type="term" value="F:DNA binding"/>
    <property type="evidence" value="ECO:0007669"/>
    <property type="project" value="UniProtKB-KW"/>
</dbReference>
<dbReference type="Pfam" id="PF12728">
    <property type="entry name" value="HTH_17"/>
    <property type="match status" value="1"/>
</dbReference>
<reference evidence="4" key="1">
    <citation type="submission" date="2019-01" db="EMBL/GenBank/DDBJ databases">
        <title>Cytophagaceae bacterium strain CAR-16.</title>
        <authorList>
            <person name="Chen W.-M."/>
        </authorList>
    </citation>
    <scope>NUCLEOTIDE SEQUENCE [LARGE SCALE GENOMIC DNA]</scope>
    <source>
        <strain evidence="4">ICH-30</strain>
    </source>
</reference>
<name>A0A4Q1KNV7_9FLAO</name>
<comment type="caution">
    <text evidence="3">The sequence shown here is derived from an EMBL/GenBank/DDBJ whole genome shotgun (WGS) entry which is preliminary data.</text>
</comment>
<evidence type="ECO:0000259" key="2">
    <source>
        <dbReference type="Pfam" id="PF12728"/>
    </source>
</evidence>
<dbReference type="InterPro" id="IPR041657">
    <property type="entry name" value="HTH_17"/>
</dbReference>
<evidence type="ECO:0000313" key="3">
    <source>
        <dbReference type="EMBL" id="RXR31492.1"/>
    </source>
</evidence>
<feature type="domain" description="Helix-turn-helix" evidence="2">
    <location>
        <begin position="47"/>
        <end position="84"/>
    </location>
</feature>
<dbReference type="RefSeq" id="WP_129464658.1">
    <property type="nucleotide sequence ID" value="NZ_JACSXZ010000001.1"/>
</dbReference>
<sequence>MIKEQDIEQKGLSTENQSTPEKKQRKGRPKKPEKLERKLPILYDNYDAMQMLHISESTLYRLRKNKQIPFKKIGKKYFYPESYFKSINQDDSYK</sequence>
<evidence type="ECO:0000313" key="4">
    <source>
        <dbReference type="Proteomes" id="UP000289734"/>
    </source>
</evidence>
<gene>
    <name evidence="3" type="ORF">EQG68_09530</name>
</gene>
<evidence type="ECO:0000256" key="1">
    <source>
        <dbReference type="SAM" id="MobiDB-lite"/>
    </source>
</evidence>
<accession>A0A4Q1KNV7</accession>
<dbReference type="AlphaFoldDB" id="A0A4Q1KNV7"/>
<proteinExistence type="predicted"/>
<dbReference type="EMBL" id="SBKQ01000009">
    <property type="protein sequence ID" value="RXR31492.1"/>
    <property type="molecule type" value="Genomic_DNA"/>
</dbReference>
<dbReference type="Proteomes" id="UP000289734">
    <property type="component" value="Unassembled WGS sequence"/>
</dbReference>